<dbReference type="InterPro" id="IPR007483">
    <property type="entry name" value="Hamartin"/>
</dbReference>
<feature type="region of interest" description="Disordered" evidence="2">
    <location>
        <begin position="822"/>
        <end position="854"/>
    </location>
</feature>
<dbReference type="PANTHER" id="PTHR15154:SF2">
    <property type="entry name" value="HAMARTIN"/>
    <property type="match status" value="1"/>
</dbReference>
<reference evidence="4" key="2">
    <citation type="submission" date="2015-01" db="EMBL/GenBank/DDBJ databases">
        <title>Evolutionary Origins and Diversification of the Mycorrhizal Mutualists.</title>
        <authorList>
            <consortium name="DOE Joint Genome Institute"/>
            <consortium name="Mycorrhizal Genomics Consortium"/>
            <person name="Kohler A."/>
            <person name="Kuo A."/>
            <person name="Nagy L.G."/>
            <person name="Floudas D."/>
            <person name="Copeland A."/>
            <person name="Barry K.W."/>
            <person name="Cichocki N."/>
            <person name="Veneault-Fourrey C."/>
            <person name="LaButti K."/>
            <person name="Lindquist E.A."/>
            <person name="Lipzen A."/>
            <person name="Lundell T."/>
            <person name="Morin E."/>
            <person name="Murat C."/>
            <person name="Riley R."/>
            <person name="Ohm R."/>
            <person name="Sun H."/>
            <person name="Tunlid A."/>
            <person name="Henrissat B."/>
            <person name="Grigoriev I.V."/>
            <person name="Hibbett D.S."/>
            <person name="Martin F."/>
        </authorList>
    </citation>
    <scope>NUCLEOTIDE SEQUENCE [LARGE SCALE GENOMIC DNA]</scope>
    <source>
        <strain evidence="4">MAFF 305830</strain>
    </source>
</reference>
<dbReference type="PANTHER" id="PTHR15154">
    <property type="entry name" value="HAMARTIN"/>
    <property type="match status" value="1"/>
</dbReference>
<dbReference type="HOGENOM" id="CLU_007465_0_0_1"/>
<feature type="region of interest" description="Disordered" evidence="2">
    <location>
        <begin position="446"/>
        <end position="468"/>
    </location>
</feature>
<keyword evidence="4" id="KW-1185">Reference proteome</keyword>
<keyword evidence="1" id="KW-0175">Coiled coil</keyword>
<gene>
    <name evidence="3" type="ORF">M408DRAFT_5422</name>
</gene>
<evidence type="ECO:0000256" key="2">
    <source>
        <dbReference type="SAM" id="MobiDB-lite"/>
    </source>
</evidence>
<sequence length="854" mass="98368">MALSLREIEQLIKTAISDRSSEHDATALEAVHAFVSQKPADVPQLESTLEDIYNTKLPTEFLDLFVEMLYIMRDHLTVESIGKVWWDMVLLPALKRKHMSRTCIRHAIAVTMVVMREEGGVFRRRLVLLYILGVPSLNSSEEAIDNASMNEEERAQTERYKSSLVDILTEDAMKHPAFFFEEINHQYSVSAESRLPLIVLLSKLADHEDFPIVEFGNSPILMTLMRSMIIDNSGTLFCLQITVITKLLPYFIVKSQTRLKEVVPELFAILARAICWQSRDSLDPTDSNTDSNTRNLEIRKELNWQRLEHTFEDAGPSNPDAIRYFTFLYGIYPRNCLAFLREPLTYLTEKNCKSPFSDGWAEFLDDEEVQNRCEPLLRHHILHPALVRQTTEEELTSVGTWKKDVSELVKMCTLLDVRSVAGASQSSEMSHLQPSVDAWTEGGEIFTQQDGSSTPMLDRGGTSQTQRRVPVSIRQLMETHMMLRSGLPIDFIDDYSEAPATPRVHPGQIPVYDVAGENLLSTMDGSNLSGPLSPEAMSLTSTQRDMAKDEAISHLQRDLILLMNELNFETYLRRHYLAQIGTLHKRNVQTRSSDRERQRMRDQIKRNEQEIERHKREKREMQNQIDRYREGGDNYSSNMRQQIHKMRQEKAAWLAEAQELRIKDAENKDVLAAQSERLAATETQIFELENEKKESAVKVLLIKDYEKQIELLRKAESVWHADHLKLKRQADIIEQSNAKLFSMQQIIDSEQNANSHLAEQNRYLENRVESLEYELEQARHATKTAQSPELLRHSKAIQKALQAQVSALEAENSKLRLSKSQLAEELSNEQVKREALQNREWQRQNSERLAGQNQ</sequence>
<accession>A0A0C2XYW4</accession>
<evidence type="ECO:0000313" key="4">
    <source>
        <dbReference type="Proteomes" id="UP000054097"/>
    </source>
</evidence>
<dbReference type="Proteomes" id="UP000054097">
    <property type="component" value="Unassembled WGS sequence"/>
</dbReference>
<feature type="compositionally biased region" description="Basic and acidic residues" evidence="2">
    <location>
        <begin position="830"/>
        <end position="846"/>
    </location>
</feature>
<feature type="compositionally biased region" description="Polar residues" evidence="2">
    <location>
        <begin position="446"/>
        <end position="467"/>
    </location>
</feature>
<feature type="coiled-coil region" evidence="1">
    <location>
        <begin position="597"/>
        <end position="691"/>
    </location>
</feature>
<evidence type="ECO:0000313" key="3">
    <source>
        <dbReference type="EMBL" id="KIM34042.1"/>
    </source>
</evidence>
<dbReference type="GO" id="GO:0032007">
    <property type="term" value="P:negative regulation of TOR signaling"/>
    <property type="evidence" value="ECO:0007669"/>
    <property type="project" value="TreeGrafter"/>
</dbReference>
<dbReference type="GO" id="GO:0033596">
    <property type="term" value="C:TSC1-TSC2 complex"/>
    <property type="evidence" value="ECO:0007669"/>
    <property type="project" value="TreeGrafter"/>
</dbReference>
<dbReference type="STRING" id="933852.A0A0C2XYW4"/>
<proteinExistence type="predicted"/>
<protein>
    <recommendedName>
        <fullName evidence="5">Tuberous sclerosis 1</fullName>
    </recommendedName>
</protein>
<evidence type="ECO:0008006" key="5">
    <source>
        <dbReference type="Google" id="ProtNLM"/>
    </source>
</evidence>
<dbReference type="OrthoDB" id="28737at2759"/>
<dbReference type="EMBL" id="KN824277">
    <property type="protein sequence ID" value="KIM34042.1"/>
    <property type="molecule type" value="Genomic_DNA"/>
</dbReference>
<dbReference type="AlphaFoldDB" id="A0A0C2XYW4"/>
<reference evidence="3 4" key="1">
    <citation type="submission" date="2014-04" db="EMBL/GenBank/DDBJ databases">
        <authorList>
            <consortium name="DOE Joint Genome Institute"/>
            <person name="Kuo A."/>
            <person name="Zuccaro A."/>
            <person name="Kohler A."/>
            <person name="Nagy L.G."/>
            <person name="Floudas D."/>
            <person name="Copeland A."/>
            <person name="Barry K.W."/>
            <person name="Cichocki N."/>
            <person name="Veneault-Fourrey C."/>
            <person name="LaButti K."/>
            <person name="Lindquist E.A."/>
            <person name="Lipzen A."/>
            <person name="Lundell T."/>
            <person name="Morin E."/>
            <person name="Murat C."/>
            <person name="Sun H."/>
            <person name="Tunlid A."/>
            <person name="Henrissat B."/>
            <person name="Grigoriev I.V."/>
            <person name="Hibbett D.S."/>
            <person name="Martin F."/>
            <person name="Nordberg H.P."/>
            <person name="Cantor M.N."/>
            <person name="Hua S.X."/>
        </authorList>
    </citation>
    <scope>NUCLEOTIDE SEQUENCE [LARGE SCALE GENOMIC DNA]</scope>
    <source>
        <strain evidence="3 4">MAFF 305830</strain>
    </source>
</reference>
<name>A0A0C2XYW4_SERVB</name>
<evidence type="ECO:0000256" key="1">
    <source>
        <dbReference type="SAM" id="Coils"/>
    </source>
</evidence>
<organism evidence="3 4">
    <name type="scientific">Serendipita vermifera MAFF 305830</name>
    <dbReference type="NCBI Taxonomy" id="933852"/>
    <lineage>
        <taxon>Eukaryota</taxon>
        <taxon>Fungi</taxon>
        <taxon>Dikarya</taxon>
        <taxon>Basidiomycota</taxon>
        <taxon>Agaricomycotina</taxon>
        <taxon>Agaricomycetes</taxon>
        <taxon>Sebacinales</taxon>
        <taxon>Serendipitaceae</taxon>
        <taxon>Serendipita</taxon>
    </lineage>
</organism>
<dbReference type="GO" id="GO:0051726">
    <property type="term" value="P:regulation of cell cycle"/>
    <property type="evidence" value="ECO:0007669"/>
    <property type="project" value="TreeGrafter"/>
</dbReference>